<dbReference type="Gene3D" id="1.10.357.10">
    <property type="entry name" value="Tetracycline Repressor, domain 2"/>
    <property type="match status" value="1"/>
</dbReference>
<organism evidence="4 5">
    <name type="scientific">Knoellia koreensis</name>
    <dbReference type="NCBI Taxonomy" id="2730921"/>
    <lineage>
        <taxon>Bacteria</taxon>
        <taxon>Bacillati</taxon>
        <taxon>Actinomycetota</taxon>
        <taxon>Actinomycetes</taxon>
        <taxon>Micrococcales</taxon>
        <taxon>Intrasporangiaceae</taxon>
        <taxon>Knoellia</taxon>
    </lineage>
</organism>
<proteinExistence type="predicted"/>
<feature type="DNA-binding region" description="H-T-H motif" evidence="2">
    <location>
        <begin position="32"/>
        <end position="51"/>
    </location>
</feature>
<sequence>MSRARPMSPADRRASIVAATLPLLREKGMAVSTKEIAKAAGIAEGTIFRVFDNKEEIVHACLREVLDNKALVVEIGEVDRGLALRDRLAVAVGIMQDHLKELFNLMVVLQSSGRPFQRHDHAEAERRRKEASAELDAAFVDLIGSDASQLRIPAKDFLAYLRMLTLSSVHPMLEGTNASAEELVAILLEGALKNPSNPRGKK</sequence>
<evidence type="ECO:0000256" key="2">
    <source>
        <dbReference type="PROSITE-ProRule" id="PRU00335"/>
    </source>
</evidence>
<accession>A0A849HBI4</accession>
<dbReference type="InterPro" id="IPR050109">
    <property type="entry name" value="HTH-type_TetR-like_transc_reg"/>
</dbReference>
<dbReference type="AlphaFoldDB" id="A0A849HBI4"/>
<dbReference type="EMBL" id="JABEPQ010000003">
    <property type="protein sequence ID" value="NNM47096.1"/>
    <property type="molecule type" value="Genomic_DNA"/>
</dbReference>
<dbReference type="RefSeq" id="WP_171244230.1">
    <property type="nucleotide sequence ID" value="NZ_JABEPQ010000003.1"/>
</dbReference>
<dbReference type="Proteomes" id="UP000588586">
    <property type="component" value="Unassembled WGS sequence"/>
</dbReference>
<evidence type="ECO:0000259" key="3">
    <source>
        <dbReference type="PROSITE" id="PS50977"/>
    </source>
</evidence>
<keyword evidence="1 2" id="KW-0238">DNA-binding</keyword>
<dbReference type="Pfam" id="PF00440">
    <property type="entry name" value="TetR_N"/>
    <property type="match status" value="1"/>
</dbReference>
<dbReference type="GO" id="GO:0000976">
    <property type="term" value="F:transcription cis-regulatory region binding"/>
    <property type="evidence" value="ECO:0007669"/>
    <property type="project" value="TreeGrafter"/>
</dbReference>
<dbReference type="SUPFAM" id="SSF46689">
    <property type="entry name" value="Homeodomain-like"/>
    <property type="match status" value="1"/>
</dbReference>
<reference evidence="4 5" key="1">
    <citation type="submission" date="2020-04" db="EMBL/GenBank/DDBJ databases">
        <title>Knoellia sp. isolate from air conditioner.</title>
        <authorList>
            <person name="Chea S."/>
            <person name="Kim D.-U."/>
        </authorList>
    </citation>
    <scope>NUCLEOTIDE SEQUENCE [LARGE SCALE GENOMIC DNA]</scope>
    <source>
        <strain evidence="4 5">DB2414S</strain>
    </source>
</reference>
<dbReference type="PROSITE" id="PS50977">
    <property type="entry name" value="HTH_TETR_2"/>
    <property type="match status" value="1"/>
</dbReference>
<dbReference type="PRINTS" id="PR00455">
    <property type="entry name" value="HTHTETR"/>
</dbReference>
<dbReference type="InterPro" id="IPR001647">
    <property type="entry name" value="HTH_TetR"/>
</dbReference>
<comment type="caution">
    <text evidence="4">The sequence shown here is derived from an EMBL/GenBank/DDBJ whole genome shotgun (WGS) entry which is preliminary data.</text>
</comment>
<protein>
    <submittedName>
        <fullName evidence="4">TetR/AcrR family transcriptional regulator</fullName>
    </submittedName>
</protein>
<evidence type="ECO:0000313" key="4">
    <source>
        <dbReference type="EMBL" id="NNM47096.1"/>
    </source>
</evidence>
<evidence type="ECO:0000313" key="5">
    <source>
        <dbReference type="Proteomes" id="UP000588586"/>
    </source>
</evidence>
<dbReference type="GO" id="GO:0003700">
    <property type="term" value="F:DNA-binding transcription factor activity"/>
    <property type="evidence" value="ECO:0007669"/>
    <property type="project" value="TreeGrafter"/>
</dbReference>
<dbReference type="PANTHER" id="PTHR30055">
    <property type="entry name" value="HTH-TYPE TRANSCRIPTIONAL REGULATOR RUTR"/>
    <property type="match status" value="1"/>
</dbReference>
<dbReference type="InterPro" id="IPR009057">
    <property type="entry name" value="Homeodomain-like_sf"/>
</dbReference>
<evidence type="ECO:0000256" key="1">
    <source>
        <dbReference type="ARBA" id="ARBA00023125"/>
    </source>
</evidence>
<keyword evidence="5" id="KW-1185">Reference proteome</keyword>
<dbReference type="PANTHER" id="PTHR30055:SF146">
    <property type="entry name" value="HTH-TYPE TRANSCRIPTIONAL DUAL REGULATOR CECR"/>
    <property type="match status" value="1"/>
</dbReference>
<name>A0A849HBI4_9MICO</name>
<gene>
    <name evidence="4" type="ORF">HJG52_13925</name>
</gene>
<feature type="domain" description="HTH tetR-type" evidence="3">
    <location>
        <begin position="10"/>
        <end position="69"/>
    </location>
</feature>